<dbReference type="EMBL" id="JADNRY010000557">
    <property type="protein sequence ID" value="KAF9040497.1"/>
    <property type="molecule type" value="Genomic_DNA"/>
</dbReference>
<dbReference type="GO" id="GO:0004843">
    <property type="term" value="F:cysteine-type deubiquitinase activity"/>
    <property type="evidence" value="ECO:0007669"/>
    <property type="project" value="InterPro"/>
</dbReference>
<feature type="domain" description="MINDY deubiquitinase" evidence="1">
    <location>
        <begin position="61"/>
        <end position="117"/>
    </location>
</feature>
<dbReference type="GO" id="GO:1990380">
    <property type="term" value="F:K48-linked deubiquitinase activity"/>
    <property type="evidence" value="ECO:0007669"/>
    <property type="project" value="InterPro"/>
</dbReference>
<organism evidence="2 3">
    <name type="scientific">Rhodocollybia butyracea</name>
    <dbReference type="NCBI Taxonomy" id="206335"/>
    <lineage>
        <taxon>Eukaryota</taxon>
        <taxon>Fungi</taxon>
        <taxon>Dikarya</taxon>
        <taxon>Basidiomycota</taxon>
        <taxon>Agaricomycotina</taxon>
        <taxon>Agaricomycetes</taxon>
        <taxon>Agaricomycetidae</taxon>
        <taxon>Agaricales</taxon>
        <taxon>Marasmiineae</taxon>
        <taxon>Omphalotaceae</taxon>
        <taxon>Rhodocollybia</taxon>
    </lineage>
</organism>
<gene>
    <name evidence="2" type="ORF">BDP27DRAFT_760851</name>
</gene>
<dbReference type="Proteomes" id="UP000772434">
    <property type="component" value="Unassembled WGS sequence"/>
</dbReference>
<dbReference type="Pfam" id="PF04424">
    <property type="entry name" value="MINDY_DUB"/>
    <property type="match status" value="1"/>
</dbReference>
<evidence type="ECO:0000313" key="2">
    <source>
        <dbReference type="EMBL" id="KAF9040497.1"/>
    </source>
</evidence>
<dbReference type="AlphaFoldDB" id="A0A9P5P2V5"/>
<reference evidence="2" key="1">
    <citation type="submission" date="2020-11" db="EMBL/GenBank/DDBJ databases">
        <authorList>
            <consortium name="DOE Joint Genome Institute"/>
            <person name="Ahrendt S."/>
            <person name="Riley R."/>
            <person name="Andreopoulos W."/>
            <person name="Labutti K."/>
            <person name="Pangilinan J."/>
            <person name="Ruiz-Duenas F.J."/>
            <person name="Barrasa J.M."/>
            <person name="Sanchez-Garcia M."/>
            <person name="Camarero S."/>
            <person name="Miyauchi S."/>
            <person name="Serrano A."/>
            <person name="Linde D."/>
            <person name="Babiker R."/>
            <person name="Drula E."/>
            <person name="Ayuso-Fernandez I."/>
            <person name="Pacheco R."/>
            <person name="Padilla G."/>
            <person name="Ferreira P."/>
            <person name="Barriuso J."/>
            <person name="Kellner H."/>
            <person name="Castanera R."/>
            <person name="Alfaro M."/>
            <person name="Ramirez L."/>
            <person name="Pisabarro A.G."/>
            <person name="Kuo A."/>
            <person name="Tritt A."/>
            <person name="Lipzen A."/>
            <person name="He G."/>
            <person name="Yan M."/>
            <person name="Ng V."/>
            <person name="Cullen D."/>
            <person name="Martin F."/>
            <person name="Rosso M.-N."/>
            <person name="Henrissat B."/>
            <person name="Hibbett D."/>
            <person name="Martinez A.T."/>
            <person name="Grigoriev I.V."/>
        </authorList>
    </citation>
    <scope>NUCLEOTIDE SEQUENCE</scope>
    <source>
        <strain evidence="2">AH 40177</strain>
    </source>
</reference>
<keyword evidence="3" id="KW-1185">Reference proteome</keyword>
<name>A0A9P5P2V5_9AGAR</name>
<comment type="caution">
    <text evidence="2">The sequence shown here is derived from an EMBL/GenBank/DDBJ whole genome shotgun (WGS) entry which is preliminary data.</text>
</comment>
<accession>A0A9P5P2V5</accession>
<evidence type="ECO:0000313" key="3">
    <source>
        <dbReference type="Proteomes" id="UP000772434"/>
    </source>
</evidence>
<proteinExistence type="predicted"/>
<dbReference type="OrthoDB" id="10261212at2759"/>
<sequence length="131" mass="14716">MRFLTRIGLKLEMVPSYSYAPFISVPYLTSTSHHHPSFPRQHPIPTNLPWPLPPCLNQPPGAPMALFRSFHLSIFYKRSNASHDPSLYAFAIDKVSLNEPSIVWERIEDVDGGSATFGLRSRRLLGATLLG</sequence>
<evidence type="ECO:0000259" key="1">
    <source>
        <dbReference type="Pfam" id="PF04424"/>
    </source>
</evidence>
<protein>
    <recommendedName>
        <fullName evidence="1">MINDY deubiquitinase domain-containing protein</fullName>
    </recommendedName>
</protein>
<dbReference type="InterPro" id="IPR033979">
    <property type="entry name" value="MINDY_domain"/>
</dbReference>